<dbReference type="EMBL" id="LOHZ01000022">
    <property type="protein sequence ID" value="KYO67343.1"/>
    <property type="molecule type" value="Genomic_DNA"/>
</dbReference>
<dbReference type="Gene3D" id="3.40.50.300">
    <property type="entry name" value="P-loop containing nucleotide triphosphate hydrolases"/>
    <property type="match status" value="1"/>
</dbReference>
<keyword evidence="7 10" id="KW-0067">ATP-binding</keyword>
<evidence type="ECO:0000256" key="11">
    <source>
        <dbReference type="RuleBase" id="RU004165"/>
    </source>
</evidence>
<evidence type="ECO:0000256" key="9">
    <source>
        <dbReference type="PIRSR" id="PIRSR035805-2"/>
    </source>
</evidence>
<feature type="binding site" evidence="9">
    <location>
        <begin position="156"/>
        <end position="159"/>
    </location>
    <ligand>
        <name>substrate</name>
    </ligand>
</feature>
<feature type="binding site" evidence="9">
    <location>
        <position position="164"/>
    </location>
    <ligand>
        <name>substrate</name>
    </ligand>
</feature>
<keyword evidence="4 10" id="KW-0808">Transferase</keyword>
<dbReference type="OrthoDB" id="9781579at2"/>
<dbReference type="STRING" id="520767.ATZ99_06290"/>
<dbReference type="PIRSF" id="PIRSF035805">
    <property type="entry name" value="TK_cell"/>
    <property type="match status" value="1"/>
</dbReference>
<sequence length="195" mass="21658">MLEVICGSMFSGKTEELIRRLRRCRIAGQSVVLLKPVIDKRSVCEVKSHNGNTFEAKEISCGEDILKASENVQVIGIDEAQFLPEDAIQAIIDLSRIYEKRVIVSGLDMDYKGRPFGIMPTLLAVADDITKLHAVCEDCKQNASVSYRVTEEQEQVVIGAKDKYVALCWKCAIKRDASKLGVYSESDVLNSGEKI</sequence>
<dbReference type="NCBIfam" id="NF003296">
    <property type="entry name" value="PRK04296.1-1"/>
    <property type="match status" value="1"/>
</dbReference>
<comment type="caution">
    <text evidence="12">The sequence shown here is derived from an EMBL/GenBank/DDBJ whole genome shotgun (WGS) entry which is preliminary data.</text>
</comment>
<dbReference type="Pfam" id="PF00265">
    <property type="entry name" value="TK"/>
    <property type="match status" value="1"/>
</dbReference>
<dbReference type="PANTHER" id="PTHR11441:SF0">
    <property type="entry name" value="THYMIDINE KINASE, CYTOSOLIC"/>
    <property type="match status" value="1"/>
</dbReference>
<name>A0A162MU49_9FIRM</name>
<keyword evidence="5 10" id="KW-0547">Nucleotide-binding</keyword>
<accession>A0A162MU49</accession>
<dbReference type="Gene3D" id="3.30.60.20">
    <property type="match status" value="1"/>
</dbReference>
<evidence type="ECO:0000256" key="3">
    <source>
        <dbReference type="ARBA" id="ARBA00022634"/>
    </source>
</evidence>
<dbReference type="GO" id="GO:0004797">
    <property type="term" value="F:thymidine kinase activity"/>
    <property type="evidence" value="ECO:0007669"/>
    <property type="project" value="UniProtKB-EC"/>
</dbReference>
<reference evidence="12 13" key="1">
    <citation type="submission" date="2015-12" db="EMBL/GenBank/DDBJ databases">
        <title>Draft genome of Thermovenabulum gondwanense isolated from a red thermophilic microbial mat colonisisng an outflow channel of a bore well.</title>
        <authorList>
            <person name="Patel B.K."/>
        </authorList>
    </citation>
    <scope>NUCLEOTIDE SEQUENCE [LARGE SCALE GENOMIC DNA]</scope>
    <source>
        <strain evidence="12 13">R270</strain>
    </source>
</reference>
<keyword evidence="13" id="KW-1185">Reference proteome</keyword>
<dbReference type="GO" id="GO:0005829">
    <property type="term" value="C:cytosol"/>
    <property type="evidence" value="ECO:0007669"/>
    <property type="project" value="TreeGrafter"/>
</dbReference>
<evidence type="ECO:0000256" key="2">
    <source>
        <dbReference type="ARBA" id="ARBA00012118"/>
    </source>
</evidence>
<keyword evidence="3 10" id="KW-0237">DNA synthesis</keyword>
<dbReference type="GO" id="GO:0046104">
    <property type="term" value="P:thymidine metabolic process"/>
    <property type="evidence" value="ECO:0007669"/>
    <property type="project" value="TreeGrafter"/>
</dbReference>
<protein>
    <recommendedName>
        <fullName evidence="2 10">Thymidine kinase</fullName>
        <ecNumber evidence="2 10">2.7.1.21</ecNumber>
    </recommendedName>
</protein>
<evidence type="ECO:0000256" key="1">
    <source>
        <dbReference type="ARBA" id="ARBA00007587"/>
    </source>
</evidence>
<evidence type="ECO:0000256" key="6">
    <source>
        <dbReference type="ARBA" id="ARBA00022777"/>
    </source>
</evidence>
<comment type="catalytic activity">
    <reaction evidence="10">
        <text>thymidine + ATP = dTMP + ADP + H(+)</text>
        <dbReference type="Rhea" id="RHEA:19129"/>
        <dbReference type="ChEBI" id="CHEBI:15378"/>
        <dbReference type="ChEBI" id="CHEBI:17748"/>
        <dbReference type="ChEBI" id="CHEBI:30616"/>
        <dbReference type="ChEBI" id="CHEBI:63528"/>
        <dbReference type="ChEBI" id="CHEBI:456216"/>
        <dbReference type="EC" id="2.7.1.21"/>
    </reaction>
</comment>
<evidence type="ECO:0000313" key="13">
    <source>
        <dbReference type="Proteomes" id="UP000075737"/>
    </source>
</evidence>
<evidence type="ECO:0000256" key="4">
    <source>
        <dbReference type="ARBA" id="ARBA00022679"/>
    </source>
</evidence>
<dbReference type="InterPro" id="IPR001267">
    <property type="entry name" value="Thymidine_kinase"/>
</dbReference>
<keyword evidence="6 10" id="KW-0418">Kinase</keyword>
<dbReference type="PANTHER" id="PTHR11441">
    <property type="entry name" value="THYMIDINE KINASE"/>
    <property type="match status" value="1"/>
</dbReference>
<dbReference type="GO" id="GO:0071897">
    <property type="term" value="P:DNA biosynthetic process"/>
    <property type="evidence" value="ECO:0007669"/>
    <property type="project" value="UniProtKB-KW"/>
</dbReference>
<evidence type="ECO:0000256" key="8">
    <source>
        <dbReference type="PIRSR" id="PIRSR035805-1"/>
    </source>
</evidence>
<dbReference type="InterPro" id="IPR027417">
    <property type="entry name" value="P-loop_NTPase"/>
</dbReference>
<evidence type="ECO:0000256" key="5">
    <source>
        <dbReference type="ARBA" id="ARBA00022741"/>
    </source>
</evidence>
<comment type="similarity">
    <text evidence="1 11">Belongs to the thymidine kinase family.</text>
</comment>
<evidence type="ECO:0000256" key="10">
    <source>
        <dbReference type="RuleBase" id="RU000544"/>
    </source>
</evidence>
<proteinExistence type="inferred from homology"/>
<dbReference type="PATRIC" id="fig|520767.4.peg.716"/>
<dbReference type="SUPFAM" id="SSF52540">
    <property type="entry name" value="P-loop containing nucleoside triphosphate hydrolases"/>
    <property type="match status" value="1"/>
</dbReference>
<evidence type="ECO:0000256" key="7">
    <source>
        <dbReference type="ARBA" id="ARBA00022840"/>
    </source>
</evidence>
<evidence type="ECO:0000313" key="12">
    <source>
        <dbReference type="EMBL" id="KYO67343.1"/>
    </source>
</evidence>
<feature type="active site" description="Proton acceptor" evidence="8">
    <location>
        <position position="79"/>
    </location>
</feature>
<dbReference type="EC" id="2.7.1.21" evidence="2 10"/>
<organism evidence="12 13">
    <name type="scientific">Thermovenabulum gondwanense</name>
    <dbReference type="NCBI Taxonomy" id="520767"/>
    <lineage>
        <taxon>Bacteria</taxon>
        <taxon>Bacillati</taxon>
        <taxon>Bacillota</taxon>
        <taxon>Clostridia</taxon>
        <taxon>Thermosediminibacterales</taxon>
        <taxon>Thermosediminibacteraceae</taxon>
        <taxon>Thermovenabulum</taxon>
    </lineage>
</organism>
<dbReference type="Proteomes" id="UP000075737">
    <property type="component" value="Unassembled WGS sequence"/>
</dbReference>
<dbReference type="AlphaFoldDB" id="A0A162MU49"/>
<dbReference type="RefSeq" id="WP_083947313.1">
    <property type="nucleotide sequence ID" value="NZ_LOHZ01000022.1"/>
</dbReference>
<dbReference type="GO" id="GO:0005524">
    <property type="term" value="F:ATP binding"/>
    <property type="evidence" value="ECO:0007669"/>
    <property type="project" value="UniProtKB-KW"/>
</dbReference>
<dbReference type="SUPFAM" id="SSF57716">
    <property type="entry name" value="Glucocorticoid receptor-like (DNA-binding domain)"/>
    <property type="match status" value="1"/>
</dbReference>
<gene>
    <name evidence="12" type="primary">tdk</name>
    <name evidence="12" type="ORF">ATZ99_06290</name>
</gene>